<name>A0A8S0XHA3_CYCAE</name>
<evidence type="ECO:0000256" key="1">
    <source>
        <dbReference type="SAM" id="SignalP"/>
    </source>
</evidence>
<dbReference type="OrthoDB" id="9971254at2759"/>
<protein>
    <recommendedName>
        <fullName evidence="2">DUF5648 domain-containing protein</fullName>
    </recommendedName>
</protein>
<feature type="signal peptide" evidence="1">
    <location>
        <begin position="1"/>
        <end position="19"/>
    </location>
</feature>
<evidence type="ECO:0000313" key="4">
    <source>
        <dbReference type="Proteomes" id="UP000467700"/>
    </source>
</evidence>
<feature type="chain" id="PRO_5035828039" description="DUF5648 domain-containing protein" evidence="1">
    <location>
        <begin position="20"/>
        <end position="184"/>
    </location>
</feature>
<dbReference type="Pfam" id="PF18885">
    <property type="entry name" value="DUF5648"/>
    <property type="match status" value="1"/>
</dbReference>
<dbReference type="InterPro" id="IPR043708">
    <property type="entry name" value="DUF5648"/>
</dbReference>
<gene>
    <name evidence="3" type="ORF">AAE3_LOCUS4702</name>
</gene>
<keyword evidence="1" id="KW-0732">Signal</keyword>
<accession>A0A8S0XHA3</accession>
<organism evidence="3 4">
    <name type="scientific">Cyclocybe aegerita</name>
    <name type="common">Black poplar mushroom</name>
    <name type="synonym">Agrocybe aegerita</name>
    <dbReference type="NCBI Taxonomy" id="1973307"/>
    <lineage>
        <taxon>Eukaryota</taxon>
        <taxon>Fungi</taxon>
        <taxon>Dikarya</taxon>
        <taxon>Basidiomycota</taxon>
        <taxon>Agaricomycotina</taxon>
        <taxon>Agaricomycetes</taxon>
        <taxon>Agaricomycetidae</taxon>
        <taxon>Agaricales</taxon>
        <taxon>Agaricineae</taxon>
        <taxon>Bolbitiaceae</taxon>
        <taxon>Cyclocybe</taxon>
    </lineage>
</organism>
<sequence length="184" mass="19701">MKAASFALFVLTTVTQALAAATGTPNDANRALACASPSTAVPLLRSWNGGWGDHFYTTDQNAMNNAVNNLGFTAEGTAAYVFPGTTGSDGAIPFYGLWAPDRLDHFYTTAAADVTSSIRLYGYEYEGIVGYIYQNANCGGVPLYRLYSASNTDHFYTTSASERDTAINHLEYADEGITGYVLPV</sequence>
<dbReference type="Proteomes" id="UP000467700">
    <property type="component" value="Unassembled WGS sequence"/>
</dbReference>
<evidence type="ECO:0000259" key="2">
    <source>
        <dbReference type="Pfam" id="PF18885"/>
    </source>
</evidence>
<comment type="caution">
    <text evidence="3">The sequence shown here is derived from an EMBL/GenBank/DDBJ whole genome shotgun (WGS) entry which is preliminary data.</text>
</comment>
<reference evidence="3 4" key="1">
    <citation type="submission" date="2020-01" db="EMBL/GenBank/DDBJ databases">
        <authorList>
            <person name="Gupta K D."/>
        </authorList>
    </citation>
    <scope>NUCLEOTIDE SEQUENCE [LARGE SCALE GENOMIC DNA]</scope>
</reference>
<evidence type="ECO:0000313" key="3">
    <source>
        <dbReference type="EMBL" id="CAA7262499.1"/>
    </source>
</evidence>
<feature type="domain" description="DUF5648" evidence="2">
    <location>
        <begin position="42"/>
        <end position="182"/>
    </location>
</feature>
<dbReference type="AlphaFoldDB" id="A0A8S0XHA3"/>
<keyword evidence="4" id="KW-1185">Reference proteome</keyword>
<dbReference type="EMBL" id="CACVBS010000036">
    <property type="protein sequence ID" value="CAA7262499.1"/>
    <property type="molecule type" value="Genomic_DNA"/>
</dbReference>
<proteinExistence type="predicted"/>